<gene>
    <name evidence="2" type="ORF">JZ751_015518</name>
</gene>
<protein>
    <submittedName>
        <fullName evidence="2">Uncharacterized protein</fullName>
    </submittedName>
</protein>
<comment type="caution">
    <text evidence="2">The sequence shown here is derived from an EMBL/GenBank/DDBJ whole genome shotgun (WGS) entry which is preliminary data.</text>
</comment>
<reference evidence="2" key="1">
    <citation type="thesis" date="2021" institute="BYU ScholarsArchive" country="Provo, UT, USA">
        <title>Applications of and Algorithms for Genome Assembly and Genomic Analyses with an Emphasis on Marine Teleosts.</title>
        <authorList>
            <person name="Pickett B.D."/>
        </authorList>
    </citation>
    <scope>NUCLEOTIDE SEQUENCE</scope>
    <source>
        <strain evidence="2">HI-2016</strain>
    </source>
</reference>
<keyword evidence="3" id="KW-1185">Reference proteome</keyword>
<dbReference type="Proteomes" id="UP000824540">
    <property type="component" value="Unassembled WGS sequence"/>
</dbReference>
<feature type="region of interest" description="Disordered" evidence="1">
    <location>
        <begin position="15"/>
        <end position="116"/>
    </location>
</feature>
<feature type="compositionally biased region" description="Polar residues" evidence="1">
    <location>
        <begin position="22"/>
        <end position="36"/>
    </location>
</feature>
<evidence type="ECO:0000313" key="3">
    <source>
        <dbReference type="Proteomes" id="UP000824540"/>
    </source>
</evidence>
<accession>A0A8T2N6V4</accession>
<dbReference type="AlphaFoldDB" id="A0A8T2N6V4"/>
<evidence type="ECO:0000256" key="1">
    <source>
        <dbReference type="SAM" id="MobiDB-lite"/>
    </source>
</evidence>
<name>A0A8T2N6V4_9TELE</name>
<dbReference type="EMBL" id="JAFBMS010000249">
    <property type="protein sequence ID" value="KAG9332227.1"/>
    <property type="molecule type" value="Genomic_DNA"/>
</dbReference>
<sequence length="116" mass="12345">MFSFWSQGEELACRLPELEQPGSDQDNLDSETSMSCESLMDMRFGNAGAEDGTETSSAPPHQAPPDSQEPLGGCKDVVQSVGITPAKEPSPNNSDPAHKHPGLIPSIQDLPPSIQD</sequence>
<organism evidence="2 3">
    <name type="scientific">Albula glossodonta</name>
    <name type="common">roundjaw bonefish</name>
    <dbReference type="NCBI Taxonomy" id="121402"/>
    <lineage>
        <taxon>Eukaryota</taxon>
        <taxon>Metazoa</taxon>
        <taxon>Chordata</taxon>
        <taxon>Craniata</taxon>
        <taxon>Vertebrata</taxon>
        <taxon>Euteleostomi</taxon>
        <taxon>Actinopterygii</taxon>
        <taxon>Neopterygii</taxon>
        <taxon>Teleostei</taxon>
        <taxon>Albuliformes</taxon>
        <taxon>Albulidae</taxon>
        <taxon>Albula</taxon>
    </lineage>
</organism>
<evidence type="ECO:0000313" key="2">
    <source>
        <dbReference type="EMBL" id="KAG9332227.1"/>
    </source>
</evidence>
<proteinExistence type="predicted"/>